<reference evidence="5" key="2">
    <citation type="submission" date="2025-08" db="UniProtKB">
        <authorList>
            <consortium name="Ensembl"/>
        </authorList>
    </citation>
    <scope>IDENTIFICATION</scope>
</reference>
<feature type="compositionally biased region" description="Polar residues" evidence="3">
    <location>
        <begin position="271"/>
        <end position="288"/>
    </location>
</feature>
<evidence type="ECO:0008006" key="7">
    <source>
        <dbReference type="Google" id="ProtNLM"/>
    </source>
</evidence>
<evidence type="ECO:0000256" key="2">
    <source>
        <dbReference type="ARBA" id="ARBA00022737"/>
    </source>
</evidence>
<evidence type="ECO:0000313" key="5">
    <source>
        <dbReference type="Ensembl" id="ENSBGRP00000031002.1"/>
    </source>
</evidence>
<dbReference type="PANTHER" id="PTHR16489">
    <property type="entry name" value="GH11727P"/>
    <property type="match status" value="1"/>
</dbReference>
<dbReference type="Proteomes" id="UP000694520">
    <property type="component" value="Chromosome 20"/>
</dbReference>
<evidence type="ECO:0000256" key="3">
    <source>
        <dbReference type="SAM" id="MobiDB-lite"/>
    </source>
</evidence>
<feature type="compositionally biased region" description="Acidic residues" evidence="3">
    <location>
        <begin position="408"/>
        <end position="426"/>
    </location>
</feature>
<dbReference type="InterPro" id="IPR051254">
    <property type="entry name" value="PPP1R15"/>
</dbReference>
<keyword evidence="4" id="KW-0732">Signal</keyword>
<evidence type="ECO:0000313" key="6">
    <source>
        <dbReference type="Proteomes" id="UP000694520"/>
    </source>
</evidence>
<evidence type="ECO:0000256" key="1">
    <source>
        <dbReference type="ARBA" id="ARBA00010161"/>
    </source>
</evidence>
<reference evidence="5" key="1">
    <citation type="submission" date="2019-05" db="EMBL/GenBank/DDBJ databases">
        <authorList>
            <person name="Zhang S."/>
            <person name="Liu J."/>
        </authorList>
    </citation>
    <scope>NUCLEOTIDE SEQUENCE [LARGE SCALE GENOMIC DNA]</scope>
</reference>
<feature type="region of interest" description="Disordered" evidence="3">
    <location>
        <begin position="742"/>
        <end position="790"/>
    </location>
</feature>
<reference evidence="5" key="3">
    <citation type="submission" date="2025-09" db="UniProtKB">
        <authorList>
            <consortium name="Ensembl"/>
        </authorList>
    </citation>
    <scope>IDENTIFICATION</scope>
</reference>
<feature type="compositionally biased region" description="Acidic residues" evidence="3">
    <location>
        <begin position="490"/>
        <end position="503"/>
    </location>
</feature>
<dbReference type="GeneTree" id="ENSGT00940000154404"/>
<feature type="compositionally biased region" description="Polar residues" evidence="3">
    <location>
        <begin position="388"/>
        <end position="397"/>
    </location>
</feature>
<protein>
    <recommendedName>
        <fullName evidence="7">Protein phosphatase 1 regulatory subunit 15A</fullName>
    </recommendedName>
</protein>
<feature type="compositionally biased region" description="Low complexity" evidence="3">
    <location>
        <begin position="508"/>
        <end position="519"/>
    </location>
</feature>
<accession>A0A8C0AFY1</accession>
<feature type="compositionally biased region" description="Polar residues" evidence="3">
    <location>
        <begin position="470"/>
        <end position="479"/>
    </location>
</feature>
<dbReference type="GO" id="GO:0019888">
    <property type="term" value="F:protein phosphatase regulator activity"/>
    <property type="evidence" value="ECO:0007669"/>
    <property type="project" value="TreeGrafter"/>
</dbReference>
<feature type="compositionally biased region" description="Acidic residues" evidence="3">
    <location>
        <begin position="289"/>
        <end position="299"/>
    </location>
</feature>
<feature type="compositionally biased region" description="Polar residues" evidence="3">
    <location>
        <begin position="743"/>
        <end position="765"/>
    </location>
</feature>
<feature type="compositionally biased region" description="Polar residues" evidence="3">
    <location>
        <begin position="226"/>
        <end position="235"/>
    </location>
</feature>
<feature type="region of interest" description="Disordered" evidence="3">
    <location>
        <begin position="76"/>
        <end position="144"/>
    </location>
</feature>
<feature type="compositionally biased region" description="Basic and acidic residues" evidence="3">
    <location>
        <begin position="609"/>
        <end position="621"/>
    </location>
</feature>
<feature type="compositionally biased region" description="Acidic residues" evidence="3">
    <location>
        <begin position="568"/>
        <end position="581"/>
    </location>
</feature>
<proteinExistence type="inferred from homology"/>
<feature type="compositionally biased region" description="Acidic residues" evidence="3">
    <location>
        <begin position="449"/>
        <end position="467"/>
    </location>
</feature>
<feature type="region of interest" description="Disordered" evidence="3">
    <location>
        <begin position="363"/>
        <end position="621"/>
    </location>
</feature>
<feature type="compositionally biased region" description="Acidic residues" evidence="3">
    <location>
        <begin position="527"/>
        <end position="545"/>
    </location>
</feature>
<feature type="compositionally biased region" description="Basic and acidic residues" evidence="3">
    <location>
        <begin position="78"/>
        <end position="87"/>
    </location>
</feature>
<sequence length="790" mass="86120">MAPGQMPYQPAPWRGTHPLFLLSPLMGLLSRAWSLLRAPGPPEPWLVEAVTEADQGGAGLEDEAKASLATYHALWGRHPQEETKDSGAAEEDREASPGACPNLEAKHSLPEAWGLSDDDDEKYGGEEATGVPREQKEFMDGQPAPLPLSLLIRSLPDLPGEEESKEEAVTGGGGNEVTAFSFPLSHWKCCPGEEEEEEEENGEAVRVCRPVNGATEERTETEAATKTSMSPSSVGSHLRAWECCSGKESEEEEKDKQAEKGDADPGPHFTSLAQRPSLRTWQHPSSAITEEEEDRDSEEMGASSSVPLTSAFLSDWVYQPEDTEEEDEEEEDCDSEATEDEGEAEVSSATLRTSAFLSAWVYRPGEDMEEEEDCDSEATEDEGEAEVSSATPPTSAFLSAWVYRPGEDMEEEEDCDSEATEDEGEAEVSSATPPPSAFLSAWVYRPGEDMEEEEDCDSEATEDEGEAEVSSATPPTSAFLSAWVYRPGDTEEEEDCDSTEDEGEAKVSSSISLTSTFLSAWVYQPGDTEEEEDCDSEATEDEGEAEVSSATPPPSAFLSAWVYRPGEDTEEEDEYEDEDNESGAADLGPSPSLQTQSALLRDQIYQPGEKTDGGEAAEKWGEAESCPFRVAIYLPGEKPPPPWAPPRLPLRLQRRLKSAQTPTRHQDLEPLLKTRKVRFSEKVSIHPLVVWAGPAQAARRGPWEQFARDRSRFARRIAQVQEELGPYLTPAARARAWARLGNPPTSLATVPAPTQTSPMSPIQATPLSHALASPSPPCVSPSLDLSGRRG</sequence>
<feature type="compositionally biased region" description="Basic and acidic residues" evidence="3">
    <location>
        <begin position="254"/>
        <end position="265"/>
    </location>
</feature>
<comment type="similarity">
    <text evidence="1">Belongs to the PPP1R15 family.</text>
</comment>
<dbReference type="GO" id="GO:0034976">
    <property type="term" value="P:response to endoplasmic reticulum stress"/>
    <property type="evidence" value="ECO:0007669"/>
    <property type="project" value="TreeGrafter"/>
</dbReference>
<feature type="compositionally biased region" description="Acidic residues" evidence="3">
    <location>
        <begin position="192"/>
        <end position="202"/>
    </location>
</feature>
<dbReference type="GO" id="GO:0005783">
    <property type="term" value="C:endoplasmic reticulum"/>
    <property type="evidence" value="ECO:0007669"/>
    <property type="project" value="TreeGrafter"/>
</dbReference>
<dbReference type="PANTHER" id="PTHR16489:SF14">
    <property type="entry name" value="PROTEIN PHOSPHATASE 1 REGULATORY SUBUNIT 15A"/>
    <property type="match status" value="1"/>
</dbReference>
<dbReference type="Ensembl" id="ENSBGRT00000035866.1">
    <property type="protein sequence ID" value="ENSBGRP00000031002.1"/>
    <property type="gene ID" value="ENSBGRG00000019521.1"/>
</dbReference>
<dbReference type="AlphaFoldDB" id="A0A8C0AFY1"/>
<name>A0A8C0AFY1_BOSMU</name>
<keyword evidence="6" id="KW-1185">Reference proteome</keyword>
<organism evidence="5 6">
    <name type="scientific">Bos mutus grunniens</name>
    <name type="common">Wild yak</name>
    <name type="synonym">Bos grunniens</name>
    <dbReference type="NCBI Taxonomy" id="30521"/>
    <lineage>
        <taxon>Eukaryota</taxon>
        <taxon>Metazoa</taxon>
        <taxon>Chordata</taxon>
        <taxon>Craniata</taxon>
        <taxon>Vertebrata</taxon>
        <taxon>Euteleostomi</taxon>
        <taxon>Mammalia</taxon>
        <taxon>Eutheria</taxon>
        <taxon>Laurasiatheria</taxon>
        <taxon>Artiodactyla</taxon>
        <taxon>Ruminantia</taxon>
        <taxon>Pecora</taxon>
        <taxon>Bovidae</taxon>
        <taxon>Bovinae</taxon>
        <taxon>Bos</taxon>
    </lineage>
</organism>
<keyword evidence="2" id="KW-0677">Repeat</keyword>
<feature type="compositionally biased region" description="Acidic residues" evidence="3">
    <location>
        <begin position="367"/>
        <end position="385"/>
    </location>
</feature>
<feature type="signal peptide" evidence="4">
    <location>
        <begin position="1"/>
        <end position="34"/>
    </location>
</feature>
<dbReference type="GO" id="GO:0000164">
    <property type="term" value="C:protein phosphatase type 1 complex"/>
    <property type="evidence" value="ECO:0007669"/>
    <property type="project" value="TreeGrafter"/>
</dbReference>
<feature type="compositionally biased region" description="Polar residues" evidence="3">
    <location>
        <begin position="302"/>
        <end position="312"/>
    </location>
</feature>
<feature type="compositionally biased region" description="Acidic residues" evidence="3">
    <location>
        <begin position="321"/>
        <end position="344"/>
    </location>
</feature>
<feature type="chain" id="PRO_5034264100" description="Protein phosphatase 1 regulatory subunit 15A" evidence="4">
    <location>
        <begin position="35"/>
        <end position="790"/>
    </location>
</feature>
<evidence type="ECO:0000256" key="4">
    <source>
        <dbReference type="SAM" id="SignalP"/>
    </source>
</evidence>
<feature type="region of interest" description="Disordered" evidence="3">
    <location>
        <begin position="192"/>
        <end position="351"/>
    </location>
</feature>